<proteinExistence type="predicted"/>
<feature type="domain" description="PiggyBac transposable element-derived protein" evidence="3">
    <location>
        <begin position="1"/>
        <end position="317"/>
    </location>
</feature>
<organism evidence="4 5">
    <name type="scientific">Loxodonta africana</name>
    <name type="common">African elephant</name>
    <dbReference type="NCBI Taxonomy" id="9785"/>
    <lineage>
        <taxon>Eukaryota</taxon>
        <taxon>Metazoa</taxon>
        <taxon>Chordata</taxon>
        <taxon>Craniata</taxon>
        <taxon>Vertebrata</taxon>
        <taxon>Euteleostomi</taxon>
        <taxon>Mammalia</taxon>
        <taxon>Eutheria</taxon>
        <taxon>Afrotheria</taxon>
        <taxon>Proboscidea</taxon>
        <taxon>Elephantidae</taxon>
        <taxon>Loxodonta</taxon>
    </lineage>
</organism>
<keyword evidence="1" id="KW-0472">Membrane</keyword>
<dbReference type="Pfam" id="PF13843">
    <property type="entry name" value="DDE_Tnp_1_7"/>
    <property type="match status" value="1"/>
</dbReference>
<protein>
    <recommendedName>
        <fullName evidence="6">PiggyBac transposable element-derived protein domain-containing protein</fullName>
    </recommendedName>
</protein>
<feature type="transmembrane region" description="Helical" evidence="1">
    <location>
        <begin position="12"/>
        <end position="30"/>
    </location>
</feature>
<feature type="domain" description="PiggyBac transposable element-derived protein 4 C-terminal zinc-finger" evidence="2">
    <location>
        <begin position="382"/>
        <end position="421"/>
    </location>
</feature>
<evidence type="ECO:0008006" key="6">
    <source>
        <dbReference type="Google" id="ProtNLM"/>
    </source>
</evidence>
<dbReference type="STRING" id="9785.ENSLAFP00000021375"/>
<keyword evidence="1" id="KW-0812">Transmembrane</keyword>
<dbReference type="InterPro" id="IPR032718">
    <property type="entry name" value="PGBD4_Znf_C"/>
</dbReference>
<dbReference type="InParanoid" id="G3U0L7"/>
<dbReference type="Proteomes" id="UP000007646">
    <property type="component" value="Unassembled WGS sequence"/>
</dbReference>
<dbReference type="PANTHER" id="PTHR46599:SF3">
    <property type="entry name" value="PIGGYBAC TRANSPOSABLE ELEMENT-DERIVED PROTEIN 4"/>
    <property type="match status" value="1"/>
</dbReference>
<evidence type="ECO:0000313" key="4">
    <source>
        <dbReference type="Ensembl" id="ENSLAFP00000021375.1"/>
    </source>
</evidence>
<dbReference type="PANTHER" id="PTHR46599">
    <property type="entry name" value="PIGGYBAC TRANSPOSABLE ELEMENT-DERIVED PROTEIN 4"/>
    <property type="match status" value="1"/>
</dbReference>
<name>G3U0L7_LOXAF</name>
<evidence type="ECO:0000313" key="5">
    <source>
        <dbReference type="Proteomes" id="UP000007646"/>
    </source>
</evidence>
<reference evidence="4" key="2">
    <citation type="submission" date="2025-08" db="UniProtKB">
        <authorList>
            <consortium name="Ensembl"/>
        </authorList>
    </citation>
    <scope>IDENTIFICATION</scope>
    <source>
        <strain evidence="4">Isolate ISIS603380</strain>
    </source>
</reference>
<dbReference type="OMA" id="TENIHCS"/>
<dbReference type="AlphaFoldDB" id="G3U0L7"/>
<evidence type="ECO:0000256" key="1">
    <source>
        <dbReference type="SAM" id="Phobius"/>
    </source>
</evidence>
<evidence type="ECO:0000259" key="2">
    <source>
        <dbReference type="Pfam" id="PF13842"/>
    </source>
</evidence>
<dbReference type="HOGENOM" id="CLU_013052_3_2_1"/>
<keyword evidence="1" id="KW-1133">Transmembrane helix</keyword>
<accession>G3U0L7</accession>
<dbReference type="Pfam" id="PF13842">
    <property type="entry name" value="zf-Tnp_2"/>
    <property type="match status" value="1"/>
</dbReference>
<evidence type="ECO:0000259" key="3">
    <source>
        <dbReference type="Pfam" id="PF13843"/>
    </source>
</evidence>
<sequence>WYPTTVEELKTFIAVHVLMGLCILPQVTVLSSDPIFAATTVPELMSKTRFEKLTENIHCSDNSKAVPKGQPGHDRLHKLRPLIDALNSCLKEVYVPSRCQFEESTVPFKGRSSGKQYMPVKRGYKVWCLADTQTGFVSHFEIYSGKKDASSDSFLSLGESVVLGLCHTYNHSRRLIAFNHFFSSYRLMKTMHDRGLYAVGMVRASRRGLTGDAEERGESLFRTKGCVSAVKWQDSKPVMVLSTFHNPEDITTVRSKNRDGSSSVITCPRAVAEYDAIMGGVDRFEKRRERYAIGRRSAKWWHRLLYFLVDLAIVNSFIMWDCTHGGRCDQLSFRTALVRQLAVGQGTTSRGRPSYLVKNKQGVSGVPEDVRLVQVGKHLPIKATRRRCRECSAKKKQTRTTVMCSQCRVPLCVTPCFQDFHSK</sequence>
<dbReference type="Ensembl" id="ENSLAFT00000026862.1">
    <property type="protein sequence ID" value="ENSLAFP00000021375.1"/>
    <property type="gene ID" value="ENSLAFG00000032552.1"/>
</dbReference>
<dbReference type="GeneTree" id="ENSGT00940000166014"/>
<keyword evidence="5" id="KW-1185">Reference proteome</keyword>
<reference evidence="4 5" key="1">
    <citation type="submission" date="2009-06" db="EMBL/GenBank/DDBJ databases">
        <title>The Genome Sequence of Loxodonta africana (African elephant).</title>
        <authorList>
            <person name="Di Palma F."/>
            <person name="Heiman D."/>
            <person name="Young S."/>
            <person name="Johnson J."/>
            <person name="Lander E.S."/>
            <person name="Lindblad-Toh K."/>
        </authorList>
    </citation>
    <scope>NUCLEOTIDE SEQUENCE [LARGE SCALE GENOMIC DNA]</scope>
    <source>
        <strain evidence="4 5">Isolate ISIS603380</strain>
    </source>
</reference>
<reference evidence="4" key="3">
    <citation type="submission" date="2025-09" db="UniProtKB">
        <authorList>
            <consortium name="Ensembl"/>
        </authorList>
    </citation>
    <scope>IDENTIFICATION</scope>
    <source>
        <strain evidence="4">Isolate ISIS603380</strain>
    </source>
</reference>
<dbReference type="InterPro" id="IPR029526">
    <property type="entry name" value="PGBD"/>
</dbReference>
<dbReference type="eggNOG" id="ENOG502RY1K">
    <property type="taxonomic scope" value="Eukaryota"/>
</dbReference>